<dbReference type="Pfam" id="PF16845">
    <property type="entry name" value="SQAPI"/>
    <property type="match status" value="1"/>
</dbReference>
<dbReference type="EMBL" id="BKCP01012625">
    <property type="protein sequence ID" value="GER56317.1"/>
    <property type="molecule type" value="Genomic_DNA"/>
</dbReference>
<evidence type="ECO:0000256" key="2">
    <source>
        <dbReference type="ARBA" id="ARBA00022704"/>
    </source>
</evidence>
<dbReference type="AlphaFoldDB" id="A0A5A7RGG6"/>
<dbReference type="Gene3D" id="3.10.450.10">
    <property type="match status" value="1"/>
</dbReference>
<feature type="domain" description="Cystatin" evidence="4">
    <location>
        <begin position="39"/>
        <end position="115"/>
    </location>
</feature>
<protein>
    <submittedName>
        <fullName evidence="5">Cysteine proteinase inhibitor 5</fullName>
    </submittedName>
</protein>
<keyword evidence="2" id="KW-0789">Thiol protease inhibitor</keyword>
<dbReference type="InterPro" id="IPR046350">
    <property type="entry name" value="Cystatin_sf"/>
</dbReference>
<accession>A0A5A7RGG6</accession>
<reference evidence="6" key="1">
    <citation type="journal article" date="2019" name="Curr. Biol.">
        <title>Genome Sequence of Striga asiatica Provides Insight into the Evolution of Plant Parasitism.</title>
        <authorList>
            <person name="Yoshida S."/>
            <person name="Kim S."/>
            <person name="Wafula E.K."/>
            <person name="Tanskanen J."/>
            <person name="Kim Y.M."/>
            <person name="Honaas L."/>
            <person name="Yang Z."/>
            <person name="Spallek T."/>
            <person name="Conn C.E."/>
            <person name="Ichihashi Y."/>
            <person name="Cheong K."/>
            <person name="Cui S."/>
            <person name="Der J.P."/>
            <person name="Gundlach H."/>
            <person name="Jiao Y."/>
            <person name="Hori C."/>
            <person name="Ishida J.K."/>
            <person name="Kasahara H."/>
            <person name="Kiba T."/>
            <person name="Kim M.S."/>
            <person name="Koo N."/>
            <person name="Laohavisit A."/>
            <person name="Lee Y.H."/>
            <person name="Lumba S."/>
            <person name="McCourt P."/>
            <person name="Mortimer J.C."/>
            <person name="Mutuku J.M."/>
            <person name="Nomura T."/>
            <person name="Sasaki-Sekimoto Y."/>
            <person name="Seto Y."/>
            <person name="Wang Y."/>
            <person name="Wakatake T."/>
            <person name="Sakakibara H."/>
            <person name="Demura T."/>
            <person name="Yamaguchi S."/>
            <person name="Yoneyama K."/>
            <person name="Manabe R.I."/>
            <person name="Nelson D.C."/>
            <person name="Schulman A.H."/>
            <person name="Timko M.P."/>
            <person name="dePamphilis C.W."/>
            <person name="Choi D."/>
            <person name="Shirasu K."/>
        </authorList>
    </citation>
    <scope>NUCLEOTIDE SEQUENCE [LARGE SCALE GENOMIC DNA]</scope>
    <source>
        <strain evidence="6">cv. UVA1</strain>
    </source>
</reference>
<name>A0A5A7RGG6_STRAF</name>
<keyword evidence="1" id="KW-0646">Protease inhibitor</keyword>
<evidence type="ECO:0000313" key="5">
    <source>
        <dbReference type="EMBL" id="GER56317.1"/>
    </source>
</evidence>
<evidence type="ECO:0000256" key="1">
    <source>
        <dbReference type="ARBA" id="ARBA00022690"/>
    </source>
</evidence>
<evidence type="ECO:0000256" key="3">
    <source>
        <dbReference type="SAM" id="SignalP"/>
    </source>
</evidence>
<dbReference type="SUPFAM" id="SSF54403">
    <property type="entry name" value="Cystatin/monellin"/>
    <property type="match status" value="1"/>
</dbReference>
<feature type="signal peptide" evidence="3">
    <location>
        <begin position="1"/>
        <end position="22"/>
    </location>
</feature>
<dbReference type="Proteomes" id="UP000325081">
    <property type="component" value="Unassembled WGS sequence"/>
</dbReference>
<keyword evidence="6" id="KW-1185">Reference proteome</keyword>
<sequence>MVLKSLWLFLLIILPFFASLELVQVSAQNSWCPITKPRSREVVEYGKFAVKEINELRRSKMVFGSVLQGATQKDRDKVYIRLEISVREGKASTRYMVNMYEVPKIKFKKVTSIRKLP</sequence>
<dbReference type="PANTHER" id="PTHR47364">
    <property type="entry name" value="CYSTEINE PROTEINASE INHIBITOR 5"/>
    <property type="match status" value="1"/>
</dbReference>
<evidence type="ECO:0000313" key="6">
    <source>
        <dbReference type="Proteomes" id="UP000325081"/>
    </source>
</evidence>
<feature type="chain" id="PRO_5022687645" evidence="3">
    <location>
        <begin position="23"/>
        <end position="117"/>
    </location>
</feature>
<evidence type="ECO:0000259" key="4">
    <source>
        <dbReference type="Pfam" id="PF16845"/>
    </source>
</evidence>
<comment type="caution">
    <text evidence="5">The sequence shown here is derived from an EMBL/GenBank/DDBJ whole genome shotgun (WGS) entry which is preliminary data.</text>
</comment>
<dbReference type="InterPro" id="IPR000010">
    <property type="entry name" value="Cystatin_dom"/>
</dbReference>
<dbReference type="GO" id="GO:0004869">
    <property type="term" value="F:cysteine-type endopeptidase inhibitor activity"/>
    <property type="evidence" value="ECO:0007669"/>
    <property type="project" value="UniProtKB-KW"/>
</dbReference>
<dbReference type="PANTHER" id="PTHR47364:SF2">
    <property type="entry name" value="CYSTEINE PROTEINASE INHIBITOR 5"/>
    <property type="match status" value="1"/>
</dbReference>
<organism evidence="5 6">
    <name type="scientific">Striga asiatica</name>
    <name type="common">Asiatic witchweed</name>
    <name type="synonym">Buchnera asiatica</name>
    <dbReference type="NCBI Taxonomy" id="4170"/>
    <lineage>
        <taxon>Eukaryota</taxon>
        <taxon>Viridiplantae</taxon>
        <taxon>Streptophyta</taxon>
        <taxon>Embryophyta</taxon>
        <taxon>Tracheophyta</taxon>
        <taxon>Spermatophyta</taxon>
        <taxon>Magnoliopsida</taxon>
        <taxon>eudicotyledons</taxon>
        <taxon>Gunneridae</taxon>
        <taxon>Pentapetalae</taxon>
        <taxon>asterids</taxon>
        <taxon>lamiids</taxon>
        <taxon>Lamiales</taxon>
        <taxon>Orobanchaceae</taxon>
        <taxon>Buchnereae</taxon>
        <taxon>Striga</taxon>
    </lineage>
</organism>
<keyword evidence="3" id="KW-0732">Signal</keyword>
<proteinExistence type="predicted"/>
<gene>
    <name evidence="5" type="ORF">STAS_34027</name>
</gene>